<evidence type="ECO:0000313" key="1">
    <source>
        <dbReference type="EMBL" id="VDN43098.1"/>
    </source>
</evidence>
<protein>
    <submittedName>
        <fullName evidence="1 3">Uncharacterized protein</fullName>
    </submittedName>
</protein>
<keyword evidence="2" id="KW-1185">Reference proteome</keyword>
<dbReference type="Proteomes" id="UP000271098">
    <property type="component" value="Unassembled WGS sequence"/>
</dbReference>
<name>A0A183EUI1_9BILA</name>
<organism evidence="3">
    <name type="scientific">Gongylonema pulchrum</name>
    <dbReference type="NCBI Taxonomy" id="637853"/>
    <lineage>
        <taxon>Eukaryota</taxon>
        <taxon>Metazoa</taxon>
        <taxon>Ecdysozoa</taxon>
        <taxon>Nematoda</taxon>
        <taxon>Chromadorea</taxon>
        <taxon>Rhabditida</taxon>
        <taxon>Spirurina</taxon>
        <taxon>Spiruromorpha</taxon>
        <taxon>Spiruroidea</taxon>
        <taxon>Gongylonematidae</taxon>
        <taxon>Gongylonema</taxon>
    </lineage>
</organism>
<accession>A0A183EUI1</accession>
<reference evidence="1 2" key="2">
    <citation type="submission" date="2018-11" db="EMBL/GenBank/DDBJ databases">
        <authorList>
            <consortium name="Pathogen Informatics"/>
        </authorList>
    </citation>
    <scope>NUCLEOTIDE SEQUENCE [LARGE SCALE GENOMIC DNA]</scope>
</reference>
<sequence>MSTPKRPAAANEASAHRANIERIMAFERNGSNFGISEEEKGKEHTWSRSLSILTSICSEGHPSLREFELPERLLMDARIKRRRCSELR</sequence>
<evidence type="ECO:0000313" key="2">
    <source>
        <dbReference type="Proteomes" id="UP000271098"/>
    </source>
</evidence>
<dbReference type="WBParaSite" id="GPUH_0002465201-mRNA-1">
    <property type="protein sequence ID" value="GPUH_0002465201-mRNA-1"/>
    <property type="gene ID" value="GPUH_0002465201"/>
</dbReference>
<gene>
    <name evidence="1" type="ORF">GPUH_LOCUS24625</name>
</gene>
<dbReference type="AlphaFoldDB" id="A0A183EUI1"/>
<evidence type="ECO:0000313" key="3">
    <source>
        <dbReference type="WBParaSite" id="GPUH_0002465201-mRNA-1"/>
    </source>
</evidence>
<dbReference type="EMBL" id="UYRT01101830">
    <property type="protein sequence ID" value="VDN43098.1"/>
    <property type="molecule type" value="Genomic_DNA"/>
</dbReference>
<reference evidence="3" key="1">
    <citation type="submission" date="2016-06" db="UniProtKB">
        <authorList>
            <consortium name="WormBaseParasite"/>
        </authorList>
    </citation>
    <scope>IDENTIFICATION</scope>
</reference>
<proteinExistence type="predicted"/>